<evidence type="ECO:0000259" key="2">
    <source>
        <dbReference type="Pfam" id="PF00582"/>
    </source>
</evidence>
<dbReference type="InterPro" id="IPR014729">
    <property type="entry name" value="Rossmann-like_a/b/a_fold"/>
</dbReference>
<keyword evidence="6" id="KW-1185">Reference proteome</keyword>
<evidence type="ECO:0000313" key="4">
    <source>
        <dbReference type="EMBL" id="VVE62892.1"/>
    </source>
</evidence>
<dbReference type="InterPro" id="IPR006016">
    <property type="entry name" value="UspA"/>
</dbReference>
<protein>
    <submittedName>
        <fullName evidence="3">Universal stress protein SAV1710</fullName>
    </submittedName>
    <submittedName>
        <fullName evidence="4">Universal stress protein UspA</fullName>
    </submittedName>
</protein>
<evidence type="ECO:0000313" key="3">
    <source>
        <dbReference type="EMBL" id="SUA74649.1"/>
    </source>
</evidence>
<dbReference type="Gene3D" id="3.40.50.620">
    <property type="entry name" value="HUPs"/>
    <property type="match status" value="1"/>
</dbReference>
<evidence type="ECO:0000256" key="1">
    <source>
        <dbReference type="ARBA" id="ARBA00008791"/>
    </source>
</evidence>
<dbReference type="KEGG" id="prb:X636_22915"/>
<evidence type="ECO:0000313" key="6">
    <source>
        <dbReference type="Proteomes" id="UP000361468"/>
    </source>
</evidence>
<reference evidence="3 5" key="1">
    <citation type="submission" date="2018-06" db="EMBL/GenBank/DDBJ databases">
        <authorList>
            <consortium name="Pathogen Informatics"/>
            <person name="Doyle S."/>
        </authorList>
    </citation>
    <scope>NUCLEOTIDE SEQUENCE [LARGE SCALE GENOMIC DNA]</scope>
    <source>
        <strain evidence="3 5">NCTC13160</strain>
    </source>
</reference>
<dbReference type="STRING" id="93220.A6P55_23165"/>
<evidence type="ECO:0000313" key="5">
    <source>
        <dbReference type="Proteomes" id="UP000254573"/>
    </source>
</evidence>
<gene>
    <name evidence="3" type="ORF">NCTC13160_00423</name>
    <name evidence="4" type="ORF">PPN31119_01045</name>
</gene>
<accession>A0A378YE32</accession>
<organism evidence="3 5">
    <name type="scientific">Pandoraea pnomenusa</name>
    <dbReference type="NCBI Taxonomy" id="93220"/>
    <lineage>
        <taxon>Bacteria</taxon>
        <taxon>Pseudomonadati</taxon>
        <taxon>Pseudomonadota</taxon>
        <taxon>Betaproteobacteria</taxon>
        <taxon>Burkholderiales</taxon>
        <taxon>Burkholderiaceae</taxon>
        <taxon>Pandoraea</taxon>
    </lineage>
</organism>
<dbReference type="EMBL" id="CABPSO010000002">
    <property type="protein sequence ID" value="VVE62892.1"/>
    <property type="molecule type" value="Genomic_DNA"/>
</dbReference>
<name>A0A378YE32_9BURK</name>
<dbReference type="PANTHER" id="PTHR46268:SF15">
    <property type="entry name" value="UNIVERSAL STRESS PROTEIN HP_0031"/>
    <property type="match status" value="1"/>
</dbReference>
<dbReference type="EMBL" id="UGSG01000001">
    <property type="protein sequence ID" value="SUA74649.1"/>
    <property type="molecule type" value="Genomic_DNA"/>
</dbReference>
<dbReference type="GeneID" id="57198919"/>
<dbReference type="PRINTS" id="PR01438">
    <property type="entry name" value="UNVRSLSTRESS"/>
</dbReference>
<dbReference type="RefSeq" id="WP_023874336.1">
    <property type="nucleotide sequence ID" value="NC_023018.2"/>
</dbReference>
<dbReference type="AlphaFoldDB" id="A0A378YE32"/>
<dbReference type="OrthoDB" id="8547832at2"/>
<proteinExistence type="inferred from homology"/>
<comment type="similarity">
    <text evidence="1">Belongs to the universal stress protein A family.</text>
</comment>
<reference evidence="4 6" key="2">
    <citation type="submission" date="2019-08" db="EMBL/GenBank/DDBJ databases">
        <authorList>
            <person name="Peeters C."/>
        </authorList>
    </citation>
    <scope>NUCLEOTIDE SEQUENCE [LARGE SCALE GENOMIC DNA]</scope>
    <source>
        <strain evidence="4 6">LMG 31119</strain>
    </source>
</reference>
<dbReference type="KEGG" id="ppnm:LV28_02120"/>
<dbReference type="CDD" id="cd00293">
    <property type="entry name" value="USP-like"/>
    <property type="match status" value="1"/>
</dbReference>
<dbReference type="Proteomes" id="UP000254573">
    <property type="component" value="Unassembled WGS sequence"/>
</dbReference>
<dbReference type="InterPro" id="IPR006015">
    <property type="entry name" value="Universal_stress_UspA"/>
</dbReference>
<sequence length="153" mass="16054">MLHRILIAVDGSHASRLATLQAIELAKLSHATIRAIYVADDSDTALGSAAIDQAGLVRSMTAYAHDVLETCERLCEAAGVNCSTELVARPVAKGRIAQTILAHAATWHADLIALGTHGRRGLARLVVGSVAQGVVSASTKPVLLVRSDEEDQV</sequence>
<dbReference type="PANTHER" id="PTHR46268">
    <property type="entry name" value="STRESS RESPONSE PROTEIN NHAX"/>
    <property type="match status" value="1"/>
</dbReference>
<dbReference type="SUPFAM" id="SSF52402">
    <property type="entry name" value="Adenine nucleotide alpha hydrolases-like"/>
    <property type="match status" value="1"/>
</dbReference>
<dbReference type="Proteomes" id="UP000361468">
    <property type="component" value="Unassembled WGS sequence"/>
</dbReference>
<feature type="domain" description="UspA" evidence="2">
    <location>
        <begin position="1"/>
        <end position="146"/>
    </location>
</feature>
<dbReference type="Pfam" id="PF00582">
    <property type="entry name" value="Usp"/>
    <property type="match status" value="1"/>
</dbReference>